<dbReference type="EMBL" id="BSXU01001587">
    <property type="protein sequence ID" value="GMG29063.1"/>
    <property type="molecule type" value="Genomic_DNA"/>
</dbReference>
<feature type="compositionally biased region" description="Polar residues" evidence="1">
    <location>
        <begin position="105"/>
        <end position="114"/>
    </location>
</feature>
<name>A0A9W6YSQ8_AMBMO</name>
<proteinExistence type="predicted"/>
<gene>
    <name evidence="2" type="ORF">Amon01_000366300</name>
</gene>
<evidence type="ECO:0000313" key="2">
    <source>
        <dbReference type="EMBL" id="GMG29063.1"/>
    </source>
</evidence>
<comment type="caution">
    <text evidence="2">The sequence shown here is derived from an EMBL/GenBank/DDBJ whole genome shotgun (WGS) entry which is preliminary data.</text>
</comment>
<dbReference type="Proteomes" id="UP001165063">
    <property type="component" value="Unassembled WGS sequence"/>
</dbReference>
<sequence length="294" mass="32982">MDLSNLSSNLPLSHPINDDSIDEINKELSNEFKIGARSIAALYRLSNSKTSIVQAKGYLNCLNDLLALIDNGSVQDLSQLKSLLLFKRSELIGENNLHDNMKSEAITNPSSSPKKSVEDKQTRIAADQPSQKVATEPVITTSGAQRQEDSHTQQHSSNSNHNKESVDDYPPSLKNYEFNLKAETAPFNFPPSRAPLSLHPQSNKYYTSHHNHNSSGRITKNNKIKEYNLNFKARHGSNSHNNKSNNLDYSSSDVEEVDDMNDDDDEMVLVDGNQSMKRRLNESISSAKKLRFEH</sequence>
<evidence type="ECO:0000313" key="3">
    <source>
        <dbReference type="Proteomes" id="UP001165063"/>
    </source>
</evidence>
<keyword evidence="3" id="KW-1185">Reference proteome</keyword>
<feature type="region of interest" description="Disordered" evidence="1">
    <location>
        <begin position="191"/>
        <end position="259"/>
    </location>
</feature>
<feature type="region of interest" description="Disordered" evidence="1">
    <location>
        <begin position="100"/>
        <end position="173"/>
    </location>
</feature>
<dbReference type="PANTHER" id="PTHR38645">
    <property type="entry name" value="CHROMOSOME 9, WHOLE GENOME SHOTGUN SEQUENCE"/>
    <property type="match status" value="1"/>
</dbReference>
<dbReference type="AlphaFoldDB" id="A0A9W6YSQ8"/>
<reference evidence="2" key="1">
    <citation type="submission" date="2023-04" db="EMBL/GenBank/DDBJ databases">
        <title>Ambrosiozyma monospora NBRC 1965.</title>
        <authorList>
            <person name="Ichikawa N."/>
            <person name="Sato H."/>
            <person name="Tonouchi N."/>
        </authorList>
    </citation>
    <scope>NUCLEOTIDE SEQUENCE</scope>
    <source>
        <strain evidence="2">NBRC 1965</strain>
    </source>
</reference>
<protein>
    <submittedName>
        <fullName evidence="2">Unnamed protein product</fullName>
    </submittedName>
</protein>
<organism evidence="2 3">
    <name type="scientific">Ambrosiozyma monospora</name>
    <name type="common">Yeast</name>
    <name type="synonym">Endomycopsis monosporus</name>
    <dbReference type="NCBI Taxonomy" id="43982"/>
    <lineage>
        <taxon>Eukaryota</taxon>
        <taxon>Fungi</taxon>
        <taxon>Dikarya</taxon>
        <taxon>Ascomycota</taxon>
        <taxon>Saccharomycotina</taxon>
        <taxon>Pichiomycetes</taxon>
        <taxon>Pichiales</taxon>
        <taxon>Pichiaceae</taxon>
        <taxon>Ambrosiozyma</taxon>
    </lineage>
</organism>
<accession>A0A9W6YSQ8</accession>
<dbReference type="PANTHER" id="PTHR38645:SF1">
    <property type="entry name" value="YALI0F12243P"/>
    <property type="match status" value="1"/>
</dbReference>
<feature type="compositionally biased region" description="Low complexity" evidence="1">
    <location>
        <begin position="238"/>
        <end position="252"/>
    </location>
</feature>
<dbReference type="OrthoDB" id="21418at2759"/>
<evidence type="ECO:0000256" key="1">
    <source>
        <dbReference type="SAM" id="MobiDB-lite"/>
    </source>
</evidence>
<feature type="compositionally biased region" description="Polar residues" evidence="1">
    <location>
        <begin position="128"/>
        <end position="145"/>
    </location>
</feature>